<evidence type="ECO:0000313" key="2">
    <source>
        <dbReference type="EMBL" id="MBR9728312.1"/>
    </source>
</evidence>
<sequence>MQVNCQLRAWSATSDNLTALSGHPISVNEYKIPSAIKRRASALTKLVIGTCLPILSETDIDYIVFATQHGEINRTLTLLNSLAQEQELSPTAFAQSVTSTAPGLLTIAAKKPIPFTTVSGNNNTLEAGLIEVAIRLQQQPQHQILLIVADESLPEIYKQHNPNQHQANLLAMHFAPGQQWQISISAAAQLDDDSNTANNTVHPANETKQRQQFIDQLANQLSFKVRFNNSTQWTWVKQ</sequence>
<dbReference type="Proteomes" id="UP000811844">
    <property type="component" value="Unassembled WGS sequence"/>
</dbReference>
<name>A0ABS5I2Q8_9GAMM</name>
<gene>
    <name evidence="2" type="ORF">G3R48_10040</name>
</gene>
<feature type="domain" description="Beta-ketoacyl synthase-like N-terminal" evidence="1">
    <location>
        <begin position="22"/>
        <end position="235"/>
    </location>
</feature>
<dbReference type="RefSeq" id="WP_153662923.1">
    <property type="nucleotide sequence ID" value="NZ_JAAIKR010000008.1"/>
</dbReference>
<accession>A0ABS5I2Q8</accession>
<protein>
    <submittedName>
        <fullName evidence="2">Beta-ketoacyl synthase chain length factor</fullName>
    </submittedName>
</protein>
<dbReference type="EMBL" id="JAAIKR010000008">
    <property type="protein sequence ID" value="MBR9728312.1"/>
    <property type="molecule type" value="Genomic_DNA"/>
</dbReference>
<reference evidence="2 3" key="1">
    <citation type="submission" date="2020-02" db="EMBL/GenBank/DDBJ databases">
        <title>Shewanella WXL01 sp. nov., a marine bacterium isolated from green algae in Luhuitou Fringing Reef (Northern South China Sea).</title>
        <authorList>
            <person name="Wang X."/>
        </authorList>
    </citation>
    <scope>NUCLEOTIDE SEQUENCE [LARGE SCALE GENOMIC DNA]</scope>
    <source>
        <strain evidence="2 3">MCCC 1A01895</strain>
    </source>
</reference>
<dbReference type="Pfam" id="PF13723">
    <property type="entry name" value="Ketoacyl-synt_2"/>
    <property type="match status" value="1"/>
</dbReference>
<dbReference type="InterPro" id="IPR014030">
    <property type="entry name" value="Ketoacyl_synth_N"/>
</dbReference>
<evidence type="ECO:0000313" key="3">
    <source>
        <dbReference type="Proteomes" id="UP000811844"/>
    </source>
</evidence>
<proteinExistence type="predicted"/>
<organism evidence="2 3">
    <name type="scientific">Shewanella intestini</name>
    <dbReference type="NCBI Taxonomy" id="2017544"/>
    <lineage>
        <taxon>Bacteria</taxon>
        <taxon>Pseudomonadati</taxon>
        <taxon>Pseudomonadota</taxon>
        <taxon>Gammaproteobacteria</taxon>
        <taxon>Alteromonadales</taxon>
        <taxon>Shewanellaceae</taxon>
        <taxon>Shewanella</taxon>
    </lineage>
</organism>
<keyword evidence="3" id="KW-1185">Reference proteome</keyword>
<evidence type="ECO:0000259" key="1">
    <source>
        <dbReference type="Pfam" id="PF13723"/>
    </source>
</evidence>
<comment type="caution">
    <text evidence="2">The sequence shown here is derived from an EMBL/GenBank/DDBJ whole genome shotgun (WGS) entry which is preliminary data.</text>
</comment>